<keyword evidence="1" id="KW-0596">Phosphopantetheine</keyword>
<feature type="domain" description="AMP-binding enzyme C-terminal" evidence="5">
    <location>
        <begin position="451"/>
        <end position="525"/>
    </location>
</feature>
<dbReference type="InterPro" id="IPR036736">
    <property type="entry name" value="ACP-like_sf"/>
</dbReference>
<feature type="domain" description="AMP-dependent synthetase/ligase" evidence="3">
    <location>
        <begin position="28"/>
        <end position="393"/>
    </location>
</feature>
<evidence type="ECO:0000259" key="3">
    <source>
        <dbReference type="Pfam" id="PF00501"/>
    </source>
</evidence>
<dbReference type="InterPro" id="IPR000873">
    <property type="entry name" value="AMP-dep_synth/lig_dom"/>
</dbReference>
<dbReference type="InterPro" id="IPR042099">
    <property type="entry name" value="ANL_N_sf"/>
</dbReference>
<accession>A0A195F7W2</accession>
<name>A0A195F7W2_9HYME</name>
<dbReference type="InterPro" id="IPR025110">
    <property type="entry name" value="AMP-bd_C"/>
</dbReference>
<dbReference type="Pfam" id="PF00550">
    <property type="entry name" value="PP-binding"/>
    <property type="match status" value="1"/>
</dbReference>
<dbReference type="SUPFAM" id="SSF47336">
    <property type="entry name" value="ACP-like"/>
    <property type="match status" value="1"/>
</dbReference>
<dbReference type="CDD" id="cd05930">
    <property type="entry name" value="A_NRPS"/>
    <property type="match status" value="1"/>
</dbReference>
<dbReference type="SUPFAM" id="SSF56801">
    <property type="entry name" value="Acetyl-CoA synthetase-like"/>
    <property type="match status" value="1"/>
</dbReference>
<dbReference type="InterPro" id="IPR045851">
    <property type="entry name" value="AMP-bd_C_sf"/>
</dbReference>
<keyword evidence="2" id="KW-0597">Phosphoprotein</keyword>
<organism evidence="6 7">
    <name type="scientific">Trachymyrmex septentrionalis</name>
    <dbReference type="NCBI Taxonomy" id="34720"/>
    <lineage>
        <taxon>Eukaryota</taxon>
        <taxon>Metazoa</taxon>
        <taxon>Ecdysozoa</taxon>
        <taxon>Arthropoda</taxon>
        <taxon>Hexapoda</taxon>
        <taxon>Insecta</taxon>
        <taxon>Pterygota</taxon>
        <taxon>Neoptera</taxon>
        <taxon>Endopterygota</taxon>
        <taxon>Hymenoptera</taxon>
        <taxon>Apocrita</taxon>
        <taxon>Aculeata</taxon>
        <taxon>Formicoidea</taxon>
        <taxon>Formicidae</taxon>
        <taxon>Myrmicinae</taxon>
        <taxon>Trachymyrmex</taxon>
    </lineage>
</organism>
<dbReference type="Proteomes" id="UP000078541">
    <property type="component" value="Unassembled WGS sequence"/>
</dbReference>
<feature type="domain" description="Carrier" evidence="4">
    <location>
        <begin position="570"/>
        <end position="628"/>
    </location>
</feature>
<evidence type="ECO:0000313" key="7">
    <source>
        <dbReference type="Proteomes" id="UP000078541"/>
    </source>
</evidence>
<evidence type="ECO:0000256" key="2">
    <source>
        <dbReference type="ARBA" id="ARBA00022553"/>
    </source>
</evidence>
<evidence type="ECO:0000259" key="5">
    <source>
        <dbReference type="Pfam" id="PF13193"/>
    </source>
</evidence>
<dbReference type="Gene3D" id="3.30.300.30">
    <property type="match status" value="1"/>
</dbReference>
<dbReference type="Pfam" id="PF13193">
    <property type="entry name" value="AMP-binding_C"/>
    <property type="match status" value="1"/>
</dbReference>
<dbReference type="PROSITE" id="PS00455">
    <property type="entry name" value="AMP_BINDING"/>
    <property type="match status" value="1"/>
</dbReference>
<dbReference type="STRING" id="34720.A0A195F7W2"/>
<dbReference type="PANTHER" id="PTHR44845:SF6">
    <property type="entry name" value="BETA-ALANINE-ACTIVATING ENZYME"/>
    <property type="match status" value="1"/>
</dbReference>
<protein>
    <submittedName>
        <fullName evidence="6">Tyrocidine synthase 3</fullName>
    </submittedName>
</protein>
<evidence type="ECO:0000256" key="1">
    <source>
        <dbReference type="ARBA" id="ARBA00022450"/>
    </source>
</evidence>
<dbReference type="Gene3D" id="3.40.630.30">
    <property type="match status" value="1"/>
</dbReference>
<dbReference type="InterPro" id="IPR009081">
    <property type="entry name" value="PP-bd_ACP"/>
</dbReference>
<dbReference type="PANTHER" id="PTHR44845">
    <property type="entry name" value="CARRIER DOMAIN-CONTAINING PROTEIN"/>
    <property type="match status" value="1"/>
</dbReference>
<dbReference type="Pfam" id="PF00501">
    <property type="entry name" value="AMP-binding"/>
    <property type="match status" value="1"/>
</dbReference>
<reference evidence="6 7" key="1">
    <citation type="submission" date="2016-03" db="EMBL/GenBank/DDBJ databases">
        <title>Trachymyrmex septentrionalis WGS genome.</title>
        <authorList>
            <person name="Nygaard S."/>
            <person name="Hu H."/>
            <person name="Boomsma J."/>
            <person name="Zhang G."/>
        </authorList>
    </citation>
    <scope>NUCLEOTIDE SEQUENCE [LARGE SCALE GENOMIC DNA]</scope>
    <source>
        <strain evidence="6">Tsep2-gDNA-1</strain>
        <tissue evidence="6">Whole body</tissue>
    </source>
</reference>
<keyword evidence="7" id="KW-1185">Reference proteome</keyword>
<dbReference type="InterPro" id="IPR020845">
    <property type="entry name" value="AMP-binding_CS"/>
</dbReference>
<dbReference type="Gene3D" id="3.40.50.12780">
    <property type="entry name" value="N-terminal domain of ligase-like"/>
    <property type="match status" value="1"/>
</dbReference>
<gene>
    <name evidence="6" type="ORF">ALC56_09237</name>
</gene>
<evidence type="ECO:0000313" key="6">
    <source>
        <dbReference type="EMBL" id="KYN36277.1"/>
    </source>
</evidence>
<sequence>MGTLQQQSILQGRHTERNQKKDLVHELFSHAVKSHPNQIAIYYEDDIGQEYKLSFKELDNITNQLARALQKYKKFETTSQSLIAVCMKPSHRLPTVLLSILKAGMAYLPLDAEFPMSRVKHILEEAQPLIVLIEEEADLSIYEGALIVTYEELLKDSRQEQENAIQTKEGSNQLAIVLYTSGSTGVPKGVLIPHATLLNRLQWQWREFPYADDEERCVFKTSLTFVDSVPEIWGPLLQSRTLVIVPKNVTKDPEKFIPFLEKHQIQRLVLVPSLLRSLLMYLDLRDNNNVLGRLKLWICSGETLPVALADQFFATFDSKDKILANFYGSTEVMGDVTYYLLNKRAQLQGMKKVPIGKPIDNCIIYLVNKDMRLVPQGEVGELIVAGSNLAAGYIRERDTHKFLDNPYAIDPEYSRIFRTGDYAKIVKDLIIYEGRVDSQIKIRGHRVDLTEVEKVVARISNIDKVVVLCHKPGELSQALVAFVTIMDGTNLSSSEIEDFLQRTLPPYMLPQIFIIDHIPLLTNGKTDRQTLLKKYESSYSNNEDDFSTNCDYSGVPSQDLAKAHILFPTIASVIGRSSRVLITLHSNFYELGGNSLNSIYTVTKLRDQGYQIGITDFITAKNLADVLNRMKLMSSDEEPLKEAIDQKPYVFESLSDCHKEVAIEIITESFYLKADLEQWLIPDITRGDYRELMEIMWEFYVQKDLSFVIKSAQSGKIIGVALNFDLWDEPAVVVKSKLMIIFDFLEYVEGPIRDCKLPKNKGQIIHISMMGTNIDLSPAENVLVMKHMEEYCLQLAKQKEYIGIFTTNTSPLTQKYSHYVAGCSNSSISSRIDLYDLLVNIPAREITVAPHAKESLTMTKTHKEIALFMVQLCENQNYTEAQVISEISDKTQDLLNQLTSLATVQTPDGKRMISVEIFKEKNLAPAVESFLINLAIAENLFVL</sequence>
<dbReference type="Gene3D" id="1.10.1200.10">
    <property type="entry name" value="ACP-like"/>
    <property type="match status" value="1"/>
</dbReference>
<proteinExistence type="predicted"/>
<evidence type="ECO:0000259" key="4">
    <source>
        <dbReference type="Pfam" id="PF00550"/>
    </source>
</evidence>
<dbReference type="AlphaFoldDB" id="A0A195F7W2"/>
<dbReference type="EMBL" id="KQ981744">
    <property type="protein sequence ID" value="KYN36277.1"/>
    <property type="molecule type" value="Genomic_DNA"/>
</dbReference>